<dbReference type="AlphaFoldDB" id="A0A6L8V187"/>
<name>A0A6L8V187_9BACL</name>
<dbReference type="EMBL" id="WTUZ01000020">
    <property type="protein sequence ID" value="MZQ84085.1"/>
    <property type="molecule type" value="Genomic_DNA"/>
</dbReference>
<gene>
    <name evidence="1" type="ORF">GQF01_18375</name>
</gene>
<proteinExistence type="predicted"/>
<keyword evidence="2" id="KW-1185">Reference proteome</keyword>
<accession>A0A6L8V187</accession>
<dbReference type="Proteomes" id="UP000481087">
    <property type="component" value="Unassembled WGS sequence"/>
</dbReference>
<evidence type="ECO:0000313" key="2">
    <source>
        <dbReference type="Proteomes" id="UP000481087"/>
    </source>
</evidence>
<dbReference type="RefSeq" id="WP_161408181.1">
    <property type="nucleotide sequence ID" value="NZ_WTUZ01000020.1"/>
</dbReference>
<evidence type="ECO:0000313" key="1">
    <source>
        <dbReference type="EMBL" id="MZQ84085.1"/>
    </source>
</evidence>
<reference evidence="1 2" key="1">
    <citation type="submission" date="2019-12" db="EMBL/GenBank/DDBJ databases">
        <title>Paenibacillus sp. nov. sp. isolated from soil.</title>
        <authorList>
            <person name="Kim J."/>
            <person name="Jeong S.E."/>
            <person name="Jung H.S."/>
            <person name="Jeon C.O."/>
        </authorList>
    </citation>
    <scope>NUCLEOTIDE SEQUENCE [LARGE SCALE GENOMIC DNA]</scope>
    <source>
        <strain evidence="1 2">5J-6</strain>
    </source>
</reference>
<organism evidence="1 2">
    <name type="scientific">Paenibacillus silvestris</name>
    <dbReference type="NCBI Taxonomy" id="2606219"/>
    <lineage>
        <taxon>Bacteria</taxon>
        <taxon>Bacillati</taxon>
        <taxon>Bacillota</taxon>
        <taxon>Bacilli</taxon>
        <taxon>Bacillales</taxon>
        <taxon>Paenibacillaceae</taxon>
        <taxon>Paenibacillus</taxon>
    </lineage>
</organism>
<comment type="caution">
    <text evidence="1">The sequence shown here is derived from an EMBL/GenBank/DDBJ whole genome shotgun (WGS) entry which is preliminary data.</text>
</comment>
<protein>
    <submittedName>
        <fullName evidence="1">Uncharacterized protein</fullName>
    </submittedName>
</protein>
<sequence>MVPECKITRIECYRFDDELSDKLLPGHGRDCLCGILSISTSLGTSGLGDYEIPCGNLKGDLVQWAVVFQKLKGLSLEDGLEYVHQKKEAWGETRTHVIESALTDLSDKLQHRSIGKKELDILSNRSYIFDHSEAYVSF</sequence>